<reference evidence="9" key="2">
    <citation type="journal article" date="2021" name="Sci. Rep.">
        <title>The distribution of antibiotic resistance genes in chicken gut microbiota commensals.</title>
        <authorList>
            <person name="Juricova H."/>
            <person name="Matiasovicova J."/>
            <person name="Kubasova T."/>
            <person name="Cejkova D."/>
            <person name="Rychlik I."/>
        </authorList>
    </citation>
    <scope>NUCLEOTIDE SEQUENCE</scope>
    <source>
        <strain evidence="9">An582</strain>
    </source>
</reference>
<dbReference type="CDD" id="cd01189">
    <property type="entry name" value="INT_ICEBs1_C_like"/>
    <property type="match status" value="1"/>
</dbReference>
<evidence type="ECO:0000256" key="4">
    <source>
        <dbReference type="ARBA" id="ARBA00023125"/>
    </source>
</evidence>
<evidence type="ECO:0000256" key="5">
    <source>
        <dbReference type="ARBA" id="ARBA00023172"/>
    </source>
</evidence>
<dbReference type="EMBL" id="JACJKS010000009">
    <property type="protein sequence ID" value="MBM6948606.1"/>
    <property type="molecule type" value="Genomic_DNA"/>
</dbReference>
<dbReference type="PROSITE" id="PS51900">
    <property type="entry name" value="CB"/>
    <property type="match status" value="1"/>
</dbReference>
<dbReference type="PANTHER" id="PTHR30349:SF64">
    <property type="entry name" value="PROPHAGE INTEGRASE INTD-RELATED"/>
    <property type="match status" value="1"/>
</dbReference>
<dbReference type="RefSeq" id="WP_204906620.1">
    <property type="nucleotide sequence ID" value="NZ_JACJKS010000009.1"/>
</dbReference>
<organism evidence="9 10">
    <name type="scientific">Mordavella massiliensis</name>
    <dbReference type="NCBI Taxonomy" id="1871024"/>
    <lineage>
        <taxon>Bacteria</taxon>
        <taxon>Bacillati</taxon>
        <taxon>Bacillota</taxon>
        <taxon>Clostridia</taxon>
        <taxon>Eubacteriales</taxon>
        <taxon>Clostridiaceae</taxon>
        <taxon>Mordavella</taxon>
    </lineage>
</organism>
<evidence type="ECO:0000256" key="6">
    <source>
        <dbReference type="PROSITE-ProRule" id="PRU01248"/>
    </source>
</evidence>
<dbReference type="InterPro" id="IPR010998">
    <property type="entry name" value="Integrase_recombinase_N"/>
</dbReference>
<comment type="function">
    <text evidence="1">Site-specific tyrosine recombinase, which acts by catalyzing the cutting and rejoining of the recombining DNA molecules.</text>
</comment>
<dbReference type="GO" id="GO:0006310">
    <property type="term" value="P:DNA recombination"/>
    <property type="evidence" value="ECO:0007669"/>
    <property type="project" value="UniProtKB-KW"/>
</dbReference>
<dbReference type="GO" id="GO:0003677">
    <property type="term" value="F:DNA binding"/>
    <property type="evidence" value="ECO:0007669"/>
    <property type="project" value="UniProtKB-UniRule"/>
</dbReference>
<dbReference type="SUPFAM" id="SSF56349">
    <property type="entry name" value="DNA breaking-rejoining enzymes"/>
    <property type="match status" value="1"/>
</dbReference>
<dbReference type="Gene3D" id="1.10.150.130">
    <property type="match status" value="1"/>
</dbReference>
<evidence type="ECO:0000256" key="1">
    <source>
        <dbReference type="ARBA" id="ARBA00003283"/>
    </source>
</evidence>
<evidence type="ECO:0000259" key="8">
    <source>
        <dbReference type="PROSITE" id="PS51900"/>
    </source>
</evidence>
<sequence>MVKYKTVSGSVRPRPDKDNIKYYDVILELGRDPLTGKRKRVRFKSDSDSREEAENLLTIKKAEYLQGDLLLPNAMTVEYFMNEYLEDYVRVQDSPATFRDYKTNIDRYIIPMIGKIKLQNLTKAAIQKVYNGWREKSNASDKPLKAESIRHINRILKAALNVACELGYIKTNPTKNVKIGKDLVTKHIDVYTTEEIQALKNAVKGTDMELPVALLFDCVMRRGELLGLCFEDVDFDKKTVTIQHSWVESEDSKHPVLKDCKTDGSYRKMVVSDETIRLLKRQQLLCKQICLREGKRFTGKQRVVCKQDGEPFLPKSFTRKWAETLKKHGLRHIKLHGTRHSAISWLLSQGVPLHIVQARAGHQDPKITLSVYSHVAKDDENLVANLMDEKLFKKVSNE</sequence>
<dbReference type="InterPro" id="IPR002104">
    <property type="entry name" value="Integrase_catalytic"/>
</dbReference>
<dbReference type="Pfam" id="PF00589">
    <property type="entry name" value="Phage_integrase"/>
    <property type="match status" value="1"/>
</dbReference>
<keyword evidence="3" id="KW-0229">DNA integration</keyword>
<dbReference type="InterPro" id="IPR011010">
    <property type="entry name" value="DNA_brk_join_enz"/>
</dbReference>
<evidence type="ECO:0000313" key="10">
    <source>
        <dbReference type="Proteomes" id="UP000705508"/>
    </source>
</evidence>
<name>A0A938XBV9_9CLOT</name>
<reference evidence="9" key="1">
    <citation type="submission" date="2020-08" db="EMBL/GenBank/DDBJ databases">
        <authorList>
            <person name="Cejkova D."/>
            <person name="Kubasova T."/>
            <person name="Jahodarova E."/>
            <person name="Rychlik I."/>
        </authorList>
    </citation>
    <scope>NUCLEOTIDE SEQUENCE</scope>
    <source>
        <strain evidence="9">An582</strain>
    </source>
</reference>
<dbReference type="InterPro" id="IPR013762">
    <property type="entry name" value="Integrase-like_cat_sf"/>
</dbReference>
<dbReference type="AlphaFoldDB" id="A0A938XBV9"/>
<proteinExistence type="inferred from homology"/>
<evidence type="ECO:0000256" key="3">
    <source>
        <dbReference type="ARBA" id="ARBA00022908"/>
    </source>
</evidence>
<dbReference type="InterPro" id="IPR004107">
    <property type="entry name" value="Integrase_SAM-like_N"/>
</dbReference>
<feature type="domain" description="Tyr recombinase" evidence="7">
    <location>
        <begin position="186"/>
        <end position="388"/>
    </location>
</feature>
<keyword evidence="4 6" id="KW-0238">DNA-binding</keyword>
<evidence type="ECO:0000256" key="2">
    <source>
        <dbReference type="ARBA" id="ARBA00008857"/>
    </source>
</evidence>
<accession>A0A938XBV9</accession>
<dbReference type="GO" id="GO:0015074">
    <property type="term" value="P:DNA integration"/>
    <property type="evidence" value="ECO:0007669"/>
    <property type="project" value="UniProtKB-KW"/>
</dbReference>
<protein>
    <submittedName>
        <fullName evidence="9">Site-specific integrase</fullName>
    </submittedName>
</protein>
<dbReference type="Gene3D" id="1.10.443.10">
    <property type="entry name" value="Intergrase catalytic core"/>
    <property type="match status" value="1"/>
</dbReference>
<dbReference type="Proteomes" id="UP000705508">
    <property type="component" value="Unassembled WGS sequence"/>
</dbReference>
<dbReference type="PROSITE" id="PS51898">
    <property type="entry name" value="TYR_RECOMBINASE"/>
    <property type="match status" value="1"/>
</dbReference>
<dbReference type="Pfam" id="PF14659">
    <property type="entry name" value="Phage_int_SAM_3"/>
    <property type="match status" value="1"/>
</dbReference>
<dbReference type="PANTHER" id="PTHR30349">
    <property type="entry name" value="PHAGE INTEGRASE-RELATED"/>
    <property type="match status" value="1"/>
</dbReference>
<keyword evidence="5" id="KW-0233">DNA recombination</keyword>
<gene>
    <name evidence="9" type="ORF">H6A20_08045</name>
</gene>
<comment type="similarity">
    <text evidence="2">Belongs to the 'phage' integrase family.</text>
</comment>
<feature type="domain" description="Core-binding (CB)" evidence="8">
    <location>
        <begin position="79"/>
        <end position="164"/>
    </location>
</feature>
<evidence type="ECO:0000313" key="9">
    <source>
        <dbReference type="EMBL" id="MBM6948606.1"/>
    </source>
</evidence>
<dbReference type="InterPro" id="IPR044068">
    <property type="entry name" value="CB"/>
</dbReference>
<comment type="caution">
    <text evidence="9">The sequence shown here is derived from an EMBL/GenBank/DDBJ whole genome shotgun (WGS) entry which is preliminary data.</text>
</comment>
<evidence type="ECO:0000259" key="7">
    <source>
        <dbReference type="PROSITE" id="PS51898"/>
    </source>
</evidence>
<dbReference type="InterPro" id="IPR050090">
    <property type="entry name" value="Tyrosine_recombinase_XerCD"/>
</dbReference>